<dbReference type="NCBIfam" id="TIGR03371">
    <property type="entry name" value="cellulose_yhjQ"/>
    <property type="match status" value="1"/>
</dbReference>
<evidence type="ECO:0000313" key="1">
    <source>
        <dbReference type="EMBL" id="PPE73734.1"/>
    </source>
</evidence>
<proteinExistence type="predicted"/>
<dbReference type="Pfam" id="PF06564">
    <property type="entry name" value="CBP_BcsQ"/>
    <property type="match status" value="1"/>
</dbReference>
<dbReference type="RefSeq" id="WP_104230795.1">
    <property type="nucleotide sequence ID" value="NZ_PSNW01000006.1"/>
</dbReference>
<dbReference type="Proteomes" id="UP000238220">
    <property type="component" value="Unassembled WGS sequence"/>
</dbReference>
<dbReference type="SUPFAM" id="SSF52540">
    <property type="entry name" value="P-loop containing nucleoside triphosphate hydrolases"/>
    <property type="match status" value="1"/>
</dbReference>
<reference evidence="1 2" key="1">
    <citation type="submission" date="2018-02" db="EMBL/GenBank/DDBJ databases">
        <title>Genome sequencing of Solimonas sp. HR-BB.</title>
        <authorList>
            <person name="Lee Y."/>
            <person name="Jeon C.O."/>
        </authorList>
    </citation>
    <scope>NUCLEOTIDE SEQUENCE [LARGE SCALE GENOMIC DNA]</scope>
    <source>
        <strain evidence="1 2">HR-BB</strain>
    </source>
</reference>
<dbReference type="EMBL" id="PSNW01000006">
    <property type="protein sequence ID" value="PPE73734.1"/>
    <property type="molecule type" value="Genomic_DNA"/>
</dbReference>
<name>A0A2S5TFH8_9GAMM</name>
<dbReference type="PANTHER" id="PTHR13696:SF52">
    <property type="entry name" value="PARA FAMILY PROTEIN CT_582"/>
    <property type="match status" value="1"/>
</dbReference>
<gene>
    <name evidence="1" type="primary">yhjQ</name>
    <name evidence="1" type="ORF">C3942_13155</name>
</gene>
<dbReference type="InterPro" id="IPR027417">
    <property type="entry name" value="P-loop_NTPase"/>
</dbReference>
<dbReference type="InterPro" id="IPR050678">
    <property type="entry name" value="DNA_Partitioning_ATPase"/>
</dbReference>
<sequence length="245" mass="26279">MAISIISAAGGSGRSTLVAGLADVLRRHGRPVLAVDFDPQNSLALKLGIVPAPAEGLASRGLLGGDWQATARTNSDRIQFLPFGRLDRDGLRRFEALLAEQPRWLAQRLGALDLPADTAVLIDTPRLPSVYADQAITAAGLQLAILRADAASYAALRMFGAPGSTPLLYVLNKVEATHRLQNDVRALLRQDLGERLAPYPVHRDESVPEAEAANRSLIDYAVHSQAAYDLQGLGSWLHAALARLD</sequence>
<dbReference type="PANTHER" id="PTHR13696">
    <property type="entry name" value="P-LOOP CONTAINING NUCLEOSIDE TRIPHOSPHATE HYDROLASE"/>
    <property type="match status" value="1"/>
</dbReference>
<dbReference type="AlphaFoldDB" id="A0A2S5TFH8"/>
<dbReference type="Gene3D" id="3.40.50.300">
    <property type="entry name" value="P-loop containing nucleotide triphosphate hydrolases"/>
    <property type="match status" value="1"/>
</dbReference>
<dbReference type="OrthoDB" id="5288747at2"/>
<organism evidence="1 2">
    <name type="scientific">Solimonas fluminis</name>
    <dbReference type="NCBI Taxonomy" id="2086571"/>
    <lineage>
        <taxon>Bacteria</taxon>
        <taxon>Pseudomonadati</taxon>
        <taxon>Pseudomonadota</taxon>
        <taxon>Gammaproteobacteria</taxon>
        <taxon>Nevskiales</taxon>
        <taxon>Nevskiaceae</taxon>
        <taxon>Solimonas</taxon>
    </lineage>
</organism>
<accession>A0A2S5TFH8</accession>
<protein>
    <submittedName>
        <fullName evidence="1">Cellulose synthase operon protein YhjQ</fullName>
    </submittedName>
</protein>
<keyword evidence="2" id="KW-1185">Reference proteome</keyword>
<dbReference type="InterPro" id="IPR017746">
    <property type="entry name" value="Cellulose_synthase_operon_BcsQ"/>
</dbReference>
<comment type="caution">
    <text evidence="1">The sequence shown here is derived from an EMBL/GenBank/DDBJ whole genome shotgun (WGS) entry which is preliminary data.</text>
</comment>
<evidence type="ECO:0000313" key="2">
    <source>
        <dbReference type="Proteomes" id="UP000238220"/>
    </source>
</evidence>